<dbReference type="RefSeq" id="WP_008201322.1">
    <property type="nucleotide sequence ID" value="NZ_CM001023.1"/>
</dbReference>
<evidence type="ECO:0008006" key="4">
    <source>
        <dbReference type="Google" id="ProtNLM"/>
    </source>
</evidence>
<dbReference type="Proteomes" id="UP000003919">
    <property type="component" value="Unassembled WGS sequence"/>
</dbReference>
<protein>
    <recommendedName>
        <fullName evidence="4">Outer membrane protein beta-barrel domain-containing protein</fullName>
    </recommendedName>
</protein>
<proteinExistence type="predicted"/>
<feature type="signal peptide" evidence="1">
    <location>
        <begin position="1"/>
        <end position="19"/>
    </location>
</feature>
<keyword evidence="1" id="KW-0732">Signal</keyword>
<dbReference type="EMBL" id="AAXU02000001">
    <property type="protein sequence ID" value="EAZ79069.1"/>
    <property type="molecule type" value="Genomic_DNA"/>
</dbReference>
<organism evidence="2 3">
    <name type="scientific">Algoriphagus machipongonensis</name>
    <dbReference type="NCBI Taxonomy" id="388413"/>
    <lineage>
        <taxon>Bacteria</taxon>
        <taxon>Pseudomonadati</taxon>
        <taxon>Bacteroidota</taxon>
        <taxon>Cytophagia</taxon>
        <taxon>Cytophagales</taxon>
        <taxon>Cyclobacteriaceae</taxon>
        <taxon>Algoriphagus</taxon>
    </lineage>
</organism>
<evidence type="ECO:0000313" key="2">
    <source>
        <dbReference type="EMBL" id="EAZ79069.1"/>
    </source>
</evidence>
<reference evidence="2 3" key="1">
    <citation type="journal article" date="2011" name="J. Bacteriol.">
        <title>Complete genome sequence of Algoriphagus sp. PR1, bacterial prey of a colony-forming choanoflagellate.</title>
        <authorList>
            <person name="Alegado R.A."/>
            <person name="Ferriera S."/>
            <person name="Nusbaum C."/>
            <person name="Young S.K."/>
            <person name="Zeng Q."/>
            <person name="Imamovic A."/>
            <person name="Fairclough S.R."/>
            <person name="King N."/>
        </authorList>
    </citation>
    <scope>NUCLEOTIDE SEQUENCE [LARGE SCALE GENOMIC DNA]</scope>
    <source>
        <strain evidence="2 3">PR1</strain>
    </source>
</reference>
<accession>A3I3D2</accession>
<sequence>MKKLLVLVTMVLISFSGFSQIKSKASVGLSFSNFSNDVNEAKAQPGFQLGTNLIFGNKFYFEPGIFYLAKSTEFVTENSTGSTTNFSADVKGFRVPVGVGVNLLGDGTSNFDIHASGGFSGYFITGVGDDFEKDDFENPTWGTYLSAGIDIWKIFLDATYEWSLTNVQKDVSAIDLGKHRNLYINLGVKLNFGQ</sequence>
<dbReference type="AlphaFoldDB" id="A3I3D2"/>
<dbReference type="STRING" id="388413.ALPR1_13719"/>
<feature type="chain" id="PRO_5002652887" description="Outer membrane protein beta-barrel domain-containing protein" evidence="1">
    <location>
        <begin position="20"/>
        <end position="194"/>
    </location>
</feature>
<name>A3I3D2_9BACT</name>
<dbReference type="HOGENOM" id="CLU_1420136_0_0_10"/>
<evidence type="ECO:0000313" key="3">
    <source>
        <dbReference type="Proteomes" id="UP000003919"/>
    </source>
</evidence>
<dbReference type="OrthoDB" id="672705at2"/>
<comment type="caution">
    <text evidence="2">The sequence shown here is derived from an EMBL/GenBank/DDBJ whole genome shotgun (WGS) entry which is preliminary data.</text>
</comment>
<gene>
    <name evidence="2" type="ORF">ALPR1_13719</name>
</gene>
<keyword evidence="3" id="KW-1185">Reference proteome</keyword>
<evidence type="ECO:0000256" key="1">
    <source>
        <dbReference type="SAM" id="SignalP"/>
    </source>
</evidence>